<accession>A0A915HVF0</accession>
<dbReference type="Proteomes" id="UP000887565">
    <property type="component" value="Unplaced"/>
</dbReference>
<proteinExistence type="predicted"/>
<dbReference type="AlphaFoldDB" id="A0A915HVF0"/>
<sequence>MERSLFIDVVPPPSGQRLLPELPKSPYGDKKGIEDLKYITKRLIEIRGPELYRNHLIHEQYGIASNSDDEDPALNPEKTKEVFGASLESISSFFGLGYPPFSNQLCFFWKKCLEKWKMLGIGREKRSHDHWRSISNQLCDVDQ</sequence>
<dbReference type="WBParaSite" id="nRc.2.0.1.t05765-RA">
    <property type="protein sequence ID" value="nRc.2.0.1.t05765-RA"/>
    <property type="gene ID" value="nRc.2.0.1.g05765"/>
</dbReference>
<organism evidence="1 2">
    <name type="scientific">Romanomermis culicivorax</name>
    <name type="common">Nematode worm</name>
    <dbReference type="NCBI Taxonomy" id="13658"/>
    <lineage>
        <taxon>Eukaryota</taxon>
        <taxon>Metazoa</taxon>
        <taxon>Ecdysozoa</taxon>
        <taxon>Nematoda</taxon>
        <taxon>Enoplea</taxon>
        <taxon>Dorylaimia</taxon>
        <taxon>Mermithida</taxon>
        <taxon>Mermithoidea</taxon>
        <taxon>Mermithidae</taxon>
        <taxon>Romanomermis</taxon>
    </lineage>
</organism>
<evidence type="ECO:0000313" key="1">
    <source>
        <dbReference type="Proteomes" id="UP000887565"/>
    </source>
</evidence>
<protein>
    <submittedName>
        <fullName evidence="2">Uncharacterized protein</fullName>
    </submittedName>
</protein>
<keyword evidence="1" id="KW-1185">Reference proteome</keyword>
<evidence type="ECO:0000313" key="2">
    <source>
        <dbReference type="WBParaSite" id="nRc.2.0.1.t05765-RA"/>
    </source>
</evidence>
<name>A0A915HVF0_ROMCU</name>
<reference evidence="2" key="1">
    <citation type="submission" date="2022-11" db="UniProtKB">
        <authorList>
            <consortium name="WormBaseParasite"/>
        </authorList>
    </citation>
    <scope>IDENTIFICATION</scope>
</reference>